<evidence type="ECO:0000313" key="1">
    <source>
        <dbReference type="EMBL" id="MFC5151296.1"/>
    </source>
</evidence>
<organism evidence="1 2">
    <name type="scientific">Streptomyces amakusaensis</name>
    <dbReference type="NCBI Taxonomy" id="67271"/>
    <lineage>
        <taxon>Bacteria</taxon>
        <taxon>Bacillati</taxon>
        <taxon>Actinomycetota</taxon>
        <taxon>Actinomycetes</taxon>
        <taxon>Kitasatosporales</taxon>
        <taxon>Streptomycetaceae</taxon>
        <taxon>Streptomyces</taxon>
    </lineage>
</organism>
<dbReference type="InterPro" id="IPR011990">
    <property type="entry name" value="TPR-like_helical_dom_sf"/>
</dbReference>
<comment type="caution">
    <text evidence="1">The sequence shown here is derived from an EMBL/GenBank/DDBJ whole genome shotgun (WGS) entry which is preliminary data.</text>
</comment>
<gene>
    <name evidence="1" type="ORF">ACFPRH_06100</name>
</gene>
<dbReference type="SUPFAM" id="SSF48452">
    <property type="entry name" value="TPR-like"/>
    <property type="match status" value="1"/>
</dbReference>
<dbReference type="EMBL" id="JBHSKP010000003">
    <property type="protein sequence ID" value="MFC5151296.1"/>
    <property type="molecule type" value="Genomic_DNA"/>
</dbReference>
<dbReference type="Pfam" id="PF14559">
    <property type="entry name" value="TPR_19"/>
    <property type="match status" value="1"/>
</dbReference>
<evidence type="ECO:0000313" key="2">
    <source>
        <dbReference type="Proteomes" id="UP001596160"/>
    </source>
</evidence>
<sequence length="438" mass="48256">MEKFLRTKGIIQHLDRPMEEPPQGAFVPEPTPHSRELLASYFDLETSGGPLHAQCTADVGRRLAEGLPIPVYQIASLGLLREALKAEQPTQPNPDDPRDLPKAMRSAPWNQLCDMADHWRDLSTPDRSRLVTALAKLGFWNTVADLVPAGGGGSSLDGLRLAYFRHNADAQLAPDARSAAAAFVQARSAMETIARSEDFDPAVRYGAAAHMIVLCAKGEKDKALADMRHWLQAADAVAARAGKEMEPLHASIYWRGVAFIPFFEGNHAEVKRQLELSEKYAMEAVEAADADTRLLALENVHPVLETSGRSAKARGDIDGAEQFYRRMTEWDPLDPKAHVRLADFLMGENRVAEARDAYNTAARLGAPYASYAHCQAARCSIRLDEAEHAYAGLVVSAVLDRRALSPLILLRDICITEALSPLKEWAVHELAARMEEVR</sequence>
<keyword evidence="2" id="KW-1185">Reference proteome</keyword>
<protein>
    <submittedName>
        <fullName evidence="1">Tetratricopeptide repeat protein</fullName>
    </submittedName>
</protein>
<reference evidence="2" key="1">
    <citation type="journal article" date="2019" name="Int. J. Syst. Evol. Microbiol.">
        <title>The Global Catalogue of Microorganisms (GCM) 10K type strain sequencing project: providing services to taxonomists for standard genome sequencing and annotation.</title>
        <authorList>
            <consortium name="The Broad Institute Genomics Platform"/>
            <consortium name="The Broad Institute Genome Sequencing Center for Infectious Disease"/>
            <person name="Wu L."/>
            <person name="Ma J."/>
        </authorList>
    </citation>
    <scope>NUCLEOTIDE SEQUENCE [LARGE SCALE GENOMIC DNA]</scope>
    <source>
        <strain evidence="2">PCU 266</strain>
    </source>
</reference>
<proteinExistence type="predicted"/>
<accession>A0ABW0AEJ5</accession>
<dbReference type="RefSeq" id="WP_344475071.1">
    <property type="nucleotide sequence ID" value="NZ_BAAASB010000005.1"/>
</dbReference>
<dbReference type="Proteomes" id="UP001596160">
    <property type="component" value="Unassembled WGS sequence"/>
</dbReference>
<name>A0ABW0AEJ5_9ACTN</name>
<dbReference type="Gene3D" id="1.25.40.10">
    <property type="entry name" value="Tetratricopeptide repeat domain"/>
    <property type="match status" value="1"/>
</dbReference>